<dbReference type="GO" id="GO:0016491">
    <property type="term" value="F:oxidoreductase activity"/>
    <property type="evidence" value="ECO:0007669"/>
    <property type="project" value="UniProtKB-KW"/>
</dbReference>
<dbReference type="SUPFAM" id="SSF51735">
    <property type="entry name" value="NAD(P)-binding Rossmann-fold domains"/>
    <property type="match status" value="1"/>
</dbReference>
<dbReference type="PRINTS" id="PR00081">
    <property type="entry name" value="GDHRDH"/>
</dbReference>
<protein>
    <submittedName>
        <fullName evidence="4">Uncharacterized protein</fullName>
    </submittedName>
</protein>
<keyword evidence="5" id="KW-1185">Reference proteome</keyword>
<evidence type="ECO:0000256" key="1">
    <source>
        <dbReference type="ARBA" id="ARBA00006484"/>
    </source>
</evidence>
<name>A0A2T3ZW34_TRIHA</name>
<evidence type="ECO:0000313" key="4">
    <source>
        <dbReference type="EMBL" id="PTB49026.1"/>
    </source>
</evidence>
<comment type="similarity">
    <text evidence="1">Belongs to the short-chain dehydrogenases/reductases (SDR) family.</text>
</comment>
<organism evidence="4 5">
    <name type="scientific">Trichoderma harzianum CBS 226.95</name>
    <dbReference type="NCBI Taxonomy" id="983964"/>
    <lineage>
        <taxon>Eukaryota</taxon>
        <taxon>Fungi</taxon>
        <taxon>Dikarya</taxon>
        <taxon>Ascomycota</taxon>
        <taxon>Pezizomycotina</taxon>
        <taxon>Sordariomycetes</taxon>
        <taxon>Hypocreomycetidae</taxon>
        <taxon>Hypocreales</taxon>
        <taxon>Hypocreaceae</taxon>
        <taxon>Trichoderma</taxon>
    </lineage>
</organism>
<dbReference type="PANTHER" id="PTHR24320:SF282">
    <property type="entry name" value="WW DOMAIN-CONTAINING OXIDOREDUCTASE"/>
    <property type="match status" value="1"/>
</dbReference>
<dbReference type="RefSeq" id="XP_024768703.1">
    <property type="nucleotide sequence ID" value="XM_024920601.1"/>
</dbReference>
<dbReference type="AlphaFoldDB" id="A0A2T3ZW34"/>
<dbReference type="Pfam" id="PF00106">
    <property type="entry name" value="adh_short"/>
    <property type="match status" value="1"/>
</dbReference>
<accession>A0A2T3ZW34</accession>
<keyword evidence="2" id="KW-0521">NADP</keyword>
<sequence length="287" mass="31875">MTRQKEEEFQVADMPNLSGYVAIVTGGNSGIGYETTRELANHGARVYIASRSKTRVDEAIRAMKTGNSGLDIHFLKLDLQDLQSIKTTAEKFSPKETRLDILINNAGIMACPYELTKDGYELQWQTNFLGHHAFTMCLLPLLRSAAQSSHSRDRVRIVNVSNPNLADVKGVTAPWKRYGHSKQASIIAAKAITDRYKALGITAYSLHPGLIKSNLQSHDTSFLGMFLYCATSPNAPSYAGRYFTPFGKVGTKENKWLDDAKCVDRLWTLATNQLRDHGFVIDDNAGK</sequence>
<dbReference type="Gene3D" id="3.40.50.720">
    <property type="entry name" value="NAD(P)-binding Rossmann-like Domain"/>
    <property type="match status" value="1"/>
</dbReference>
<dbReference type="InterPro" id="IPR002347">
    <property type="entry name" value="SDR_fam"/>
</dbReference>
<evidence type="ECO:0000256" key="2">
    <source>
        <dbReference type="ARBA" id="ARBA00022857"/>
    </source>
</evidence>
<reference evidence="4 5" key="1">
    <citation type="submission" date="2016-07" db="EMBL/GenBank/DDBJ databases">
        <title>Multiple horizontal gene transfer events from other fungi enriched the ability of initially mycotrophic Trichoderma (Ascomycota) to feed on dead plant biomass.</title>
        <authorList>
            <consortium name="DOE Joint Genome Institute"/>
            <person name="Aerts A."/>
            <person name="Atanasova L."/>
            <person name="Chenthamara K."/>
            <person name="Zhang J."/>
            <person name="Grujic M."/>
            <person name="Henrissat B."/>
            <person name="Kuo A."/>
            <person name="Salamov A."/>
            <person name="Lipzen A."/>
            <person name="Labutti K."/>
            <person name="Barry K."/>
            <person name="Miao Y."/>
            <person name="Rahimi M.J."/>
            <person name="Shen Q."/>
            <person name="Grigoriev I.V."/>
            <person name="Kubicek C.P."/>
            <person name="Druzhinina I.S."/>
        </authorList>
    </citation>
    <scope>NUCLEOTIDE SEQUENCE [LARGE SCALE GENOMIC DNA]</scope>
    <source>
        <strain evidence="4 5">CBS 226.95</strain>
    </source>
</reference>
<keyword evidence="3" id="KW-0560">Oxidoreductase</keyword>
<dbReference type="EMBL" id="KZ679695">
    <property type="protein sequence ID" value="PTB49026.1"/>
    <property type="molecule type" value="Genomic_DNA"/>
</dbReference>
<evidence type="ECO:0000256" key="3">
    <source>
        <dbReference type="ARBA" id="ARBA00023002"/>
    </source>
</evidence>
<proteinExistence type="inferred from homology"/>
<dbReference type="Proteomes" id="UP000241690">
    <property type="component" value="Unassembled WGS sequence"/>
</dbReference>
<dbReference type="STRING" id="983964.A0A2T3ZW34"/>
<gene>
    <name evidence="4" type="ORF">M431DRAFT_525034</name>
</gene>
<dbReference type="GeneID" id="36629170"/>
<evidence type="ECO:0000313" key="5">
    <source>
        <dbReference type="Proteomes" id="UP000241690"/>
    </source>
</evidence>
<dbReference type="InterPro" id="IPR036291">
    <property type="entry name" value="NAD(P)-bd_dom_sf"/>
</dbReference>
<dbReference type="PANTHER" id="PTHR24320">
    <property type="entry name" value="RETINOL DEHYDROGENASE"/>
    <property type="match status" value="1"/>
</dbReference>